<evidence type="ECO:0000256" key="2">
    <source>
        <dbReference type="ARBA" id="ARBA00012513"/>
    </source>
</evidence>
<keyword evidence="7" id="KW-0418">Kinase</keyword>
<evidence type="ECO:0000313" key="15">
    <source>
        <dbReference type="EMBL" id="CAG9801085.1"/>
    </source>
</evidence>
<dbReference type="PROSITE" id="PS51285">
    <property type="entry name" value="AGC_KINASE_CTER"/>
    <property type="match status" value="1"/>
</dbReference>
<gene>
    <name evidence="15" type="ORF">CHIRRI_LOCUS4020</name>
</gene>
<evidence type="ECO:0000259" key="13">
    <source>
        <dbReference type="PROSITE" id="PS50011"/>
    </source>
</evidence>
<feature type="region of interest" description="Disordered" evidence="12">
    <location>
        <begin position="1"/>
        <end position="22"/>
    </location>
</feature>
<sequence length="735" mass="82414">MDSSRDESSSQLSEKDISHNHNESKSNVSIFNKINQFTAARNDSTCQIAATLSFTKTPSILDFCIIKPISRGAFGKVFLGYKNTKPDQLFAIKVMKKSEMIHKNLVAQVIAERNVLALSQSPFCVKLFYSLQTISSVYLVMEYMVGGDIKSLLAVYGFFDESSARFYCAEVLLALQYLHQHGIIHRDIKPDNMLISGDGHVKLTDFGLSKIDVRRDLEISDLINTSPNNLQTRTPGQLLSLTSHLSFGSSEKRYIASRIDMKNDEFDNSQSDPSNDSKISGVSPFFSAEDINISISLTNKFSKTIESCSSYSTAEGSNASSNVYITASSNDIRIQLDSDSDKENSKNFNFSIPPIKSISQLRYNEDSGISSRKSDFSQNNNEISVDNFLNSNSLGSDLSKSNYSDSSKFNELHSPIRAGLRPFKRPSMKRKRTLTGRTDYSSDTEPINPHTGLTQEIDCMDIGSSTPKKHKSKNESMNNQINKVKSSPDEEIRISAISSNVIVSTPVSSQKVMRTKKKNMLRFALPHSSIEQQRKTEILEYVKMSEDPAMSPINANTTRPSIQNEITPKMPKTPFRTPKSVRRGNIAQSDERILGTPDYLAPELLLMKGHGCEVDWWALGVCLYEFMTGIPPFNDETPIKVFENILQHNLEFPIDDEALSDEAMEAVNALLTANPTERPGADECKRLKFFESINFDDIRNMEPPFVPSLDDPHDTGYFRARNELQDLQLSNFELS</sequence>
<name>A0A9N9RQ26_9DIPT</name>
<protein>
    <recommendedName>
        <fullName evidence="3">Serine/threonine-protein kinase greatwall</fullName>
        <ecNumber evidence="2">2.7.11.1</ecNumber>
    </recommendedName>
    <alternativeName>
        <fullName evidence="9">Microtubule-associated serine/threonine-protein kinase-like</fullName>
    </alternativeName>
</protein>
<dbReference type="Gene3D" id="1.10.510.10">
    <property type="entry name" value="Transferase(Phosphotransferase) domain 1"/>
    <property type="match status" value="2"/>
</dbReference>
<dbReference type="GO" id="GO:0005634">
    <property type="term" value="C:nucleus"/>
    <property type="evidence" value="ECO:0007669"/>
    <property type="project" value="TreeGrafter"/>
</dbReference>
<dbReference type="PANTHER" id="PTHR24356">
    <property type="entry name" value="SERINE/THREONINE-PROTEIN KINASE"/>
    <property type="match status" value="1"/>
</dbReference>
<keyword evidence="4" id="KW-0723">Serine/threonine-protein kinase</keyword>
<feature type="domain" description="AGC-kinase C-terminal" evidence="14">
    <location>
        <begin position="691"/>
        <end position="735"/>
    </location>
</feature>
<dbReference type="FunFam" id="3.30.200.20:FF:000550">
    <property type="entry name" value="Serine/threonine-protein kinase greatwall"/>
    <property type="match status" value="1"/>
</dbReference>
<evidence type="ECO:0000256" key="8">
    <source>
        <dbReference type="ARBA" id="ARBA00022840"/>
    </source>
</evidence>
<evidence type="ECO:0000256" key="1">
    <source>
        <dbReference type="ARBA" id="ARBA00009903"/>
    </source>
</evidence>
<reference evidence="15" key="2">
    <citation type="submission" date="2022-10" db="EMBL/GenBank/DDBJ databases">
        <authorList>
            <consortium name="ENA_rothamsted_submissions"/>
            <consortium name="culmorum"/>
            <person name="King R."/>
        </authorList>
    </citation>
    <scope>NUCLEOTIDE SEQUENCE</scope>
</reference>
<evidence type="ECO:0000256" key="12">
    <source>
        <dbReference type="SAM" id="MobiDB-lite"/>
    </source>
</evidence>
<dbReference type="AlphaFoldDB" id="A0A9N9RQ26"/>
<dbReference type="OrthoDB" id="162894at2759"/>
<evidence type="ECO:0000256" key="3">
    <source>
        <dbReference type="ARBA" id="ARBA00022148"/>
    </source>
</evidence>
<feature type="compositionally biased region" description="Polar residues" evidence="12">
    <location>
        <begin position="553"/>
        <end position="566"/>
    </location>
</feature>
<dbReference type="InterPro" id="IPR008271">
    <property type="entry name" value="Ser/Thr_kinase_AS"/>
</dbReference>
<dbReference type="GO" id="GO:0005524">
    <property type="term" value="F:ATP binding"/>
    <property type="evidence" value="ECO:0007669"/>
    <property type="project" value="UniProtKB-KW"/>
</dbReference>
<keyword evidence="16" id="KW-1185">Reference proteome</keyword>
<feature type="domain" description="Protein kinase" evidence="13">
    <location>
        <begin position="63"/>
        <end position="690"/>
    </location>
</feature>
<accession>A0A9N9RQ26</accession>
<evidence type="ECO:0000256" key="4">
    <source>
        <dbReference type="ARBA" id="ARBA00022527"/>
    </source>
</evidence>
<evidence type="ECO:0000256" key="7">
    <source>
        <dbReference type="ARBA" id="ARBA00022777"/>
    </source>
</evidence>
<dbReference type="PANTHER" id="PTHR24356:SF1">
    <property type="entry name" value="SERINE_THREONINE-PROTEIN KINASE GREATWALL"/>
    <property type="match status" value="1"/>
</dbReference>
<dbReference type="Gene3D" id="3.30.200.20">
    <property type="entry name" value="Phosphorylase Kinase, domain 1"/>
    <property type="match status" value="2"/>
</dbReference>
<dbReference type="InterPro" id="IPR050236">
    <property type="entry name" value="Ser_Thr_kinase_AGC"/>
</dbReference>
<evidence type="ECO:0000256" key="10">
    <source>
        <dbReference type="ARBA" id="ARBA00047899"/>
    </source>
</evidence>
<dbReference type="SMART" id="SM00220">
    <property type="entry name" value="S_TKc"/>
    <property type="match status" value="1"/>
</dbReference>
<comment type="similarity">
    <text evidence="1">Belongs to the protein kinase superfamily. AGC Ser/Thr protein kinase family.</text>
</comment>
<keyword evidence="6" id="KW-0547">Nucleotide-binding</keyword>
<dbReference type="InterPro" id="IPR011009">
    <property type="entry name" value="Kinase-like_dom_sf"/>
</dbReference>
<dbReference type="FunFam" id="1.10.510.10:FF:000484">
    <property type="entry name" value="Serine/threonine-protein kinase greatwall, putative"/>
    <property type="match status" value="1"/>
</dbReference>
<keyword evidence="5" id="KW-0808">Transferase</keyword>
<dbReference type="Proteomes" id="UP001153620">
    <property type="component" value="Chromosome 1"/>
</dbReference>
<feature type="compositionally biased region" description="Polar residues" evidence="12">
    <location>
        <begin position="435"/>
        <end position="445"/>
    </location>
</feature>
<comment type="catalytic activity">
    <reaction evidence="10">
        <text>L-threonyl-[protein] + ATP = O-phospho-L-threonyl-[protein] + ADP + H(+)</text>
        <dbReference type="Rhea" id="RHEA:46608"/>
        <dbReference type="Rhea" id="RHEA-COMP:11060"/>
        <dbReference type="Rhea" id="RHEA-COMP:11605"/>
        <dbReference type="ChEBI" id="CHEBI:15378"/>
        <dbReference type="ChEBI" id="CHEBI:30013"/>
        <dbReference type="ChEBI" id="CHEBI:30616"/>
        <dbReference type="ChEBI" id="CHEBI:61977"/>
        <dbReference type="ChEBI" id="CHEBI:456216"/>
        <dbReference type="EC" id="2.7.11.1"/>
    </reaction>
</comment>
<dbReference type="InterPro" id="IPR000961">
    <property type="entry name" value="AGC-kinase_C"/>
</dbReference>
<dbReference type="Pfam" id="PF00069">
    <property type="entry name" value="Pkinase"/>
    <property type="match status" value="2"/>
</dbReference>
<keyword evidence="8" id="KW-0067">ATP-binding</keyword>
<dbReference type="PROSITE" id="PS50011">
    <property type="entry name" value="PROTEIN_KINASE_DOM"/>
    <property type="match status" value="1"/>
</dbReference>
<dbReference type="EC" id="2.7.11.1" evidence="2"/>
<dbReference type="InterPro" id="IPR000719">
    <property type="entry name" value="Prot_kinase_dom"/>
</dbReference>
<comment type="catalytic activity">
    <reaction evidence="11">
        <text>L-seryl-[protein] + ATP = O-phospho-L-seryl-[protein] + ADP + H(+)</text>
        <dbReference type="Rhea" id="RHEA:17989"/>
        <dbReference type="Rhea" id="RHEA-COMP:9863"/>
        <dbReference type="Rhea" id="RHEA-COMP:11604"/>
        <dbReference type="ChEBI" id="CHEBI:15378"/>
        <dbReference type="ChEBI" id="CHEBI:29999"/>
        <dbReference type="ChEBI" id="CHEBI:30616"/>
        <dbReference type="ChEBI" id="CHEBI:83421"/>
        <dbReference type="ChEBI" id="CHEBI:456216"/>
        <dbReference type="EC" id="2.7.11.1"/>
    </reaction>
</comment>
<evidence type="ECO:0000256" key="6">
    <source>
        <dbReference type="ARBA" id="ARBA00022741"/>
    </source>
</evidence>
<organism evidence="15 16">
    <name type="scientific">Chironomus riparius</name>
    <dbReference type="NCBI Taxonomy" id="315576"/>
    <lineage>
        <taxon>Eukaryota</taxon>
        <taxon>Metazoa</taxon>
        <taxon>Ecdysozoa</taxon>
        <taxon>Arthropoda</taxon>
        <taxon>Hexapoda</taxon>
        <taxon>Insecta</taxon>
        <taxon>Pterygota</taxon>
        <taxon>Neoptera</taxon>
        <taxon>Endopterygota</taxon>
        <taxon>Diptera</taxon>
        <taxon>Nematocera</taxon>
        <taxon>Chironomoidea</taxon>
        <taxon>Chironomidae</taxon>
        <taxon>Chironominae</taxon>
        <taxon>Chironomus</taxon>
    </lineage>
</organism>
<evidence type="ECO:0000313" key="16">
    <source>
        <dbReference type="Proteomes" id="UP001153620"/>
    </source>
</evidence>
<dbReference type="SUPFAM" id="SSF56112">
    <property type="entry name" value="Protein kinase-like (PK-like)"/>
    <property type="match status" value="1"/>
</dbReference>
<dbReference type="PROSITE" id="PS00108">
    <property type="entry name" value="PROTEIN_KINASE_ST"/>
    <property type="match status" value="1"/>
</dbReference>
<proteinExistence type="inferred from homology"/>
<dbReference type="GO" id="GO:0035556">
    <property type="term" value="P:intracellular signal transduction"/>
    <property type="evidence" value="ECO:0007669"/>
    <property type="project" value="TreeGrafter"/>
</dbReference>
<evidence type="ECO:0000256" key="5">
    <source>
        <dbReference type="ARBA" id="ARBA00022679"/>
    </source>
</evidence>
<evidence type="ECO:0000256" key="11">
    <source>
        <dbReference type="ARBA" id="ARBA00048679"/>
    </source>
</evidence>
<evidence type="ECO:0000256" key="9">
    <source>
        <dbReference type="ARBA" id="ARBA00033099"/>
    </source>
</evidence>
<evidence type="ECO:0000259" key="14">
    <source>
        <dbReference type="PROSITE" id="PS51285"/>
    </source>
</evidence>
<dbReference type="GO" id="GO:0004674">
    <property type="term" value="F:protein serine/threonine kinase activity"/>
    <property type="evidence" value="ECO:0007669"/>
    <property type="project" value="UniProtKB-KW"/>
</dbReference>
<feature type="region of interest" description="Disordered" evidence="12">
    <location>
        <begin position="429"/>
        <end position="452"/>
    </location>
</feature>
<dbReference type="EMBL" id="OU895877">
    <property type="protein sequence ID" value="CAG9801085.1"/>
    <property type="molecule type" value="Genomic_DNA"/>
</dbReference>
<reference evidence="15" key="1">
    <citation type="submission" date="2022-01" db="EMBL/GenBank/DDBJ databases">
        <authorList>
            <person name="King R."/>
        </authorList>
    </citation>
    <scope>NUCLEOTIDE SEQUENCE</scope>
</reference>
<feature type="region of interest" description="Disordered" evidence="12">
    <location>
        <begin position="549"/>
        <end position="584"/>
    </location>
</feature>